<reference evidence="20 21" key="1">
    <citation type="submission" date="2020-06" db="EMBL/GenBank/DDBJ databases">
        <title>Transcriptomic and genomic resources for Thalictrum thalictroides and T. hernandezii: Facilitating candidate gene discovery in an emerging model plant lineage.</title>
        <authorList>
            <person name="Arias T."/>
            <person name="Riano-Pachon D.M."/>
            <person name="Di Stilio V.S."/>
        </authorList>
    </citation>
    <scope>NUCLEOTIDE SEQUENCE [LARGE SCALE GENOMIC DNA]</scope>
    <source>
        <strain evidence="21">cv. WT478/WT964</strain>
        <tissue evidence="20">Leaves</tissue>
    </source>
</reference>
<organism evidence="20 21">
    <name type="scientific">Thalictrum thalictroides</name>
    <name type="common">Rue-anemone</name>
    <name type="synonym">Anemone thalictroides</name>
    <dbReference type="NCBI Taxonomy" id="46969"/>
    <lineage>
        <taxon>Eukaryota</taxon>
        <taxon>Viridiplantae</taxon>
        <taxon>Streptophyta</taxon>
        <taxon>Embryophyta</taxon>
        <taxon>Tracheophyta</taxon>
        <taxon>Spermatophyta</taxon>
        <taxon>Magnoliopsida</taxon>
        <taxon>Ranunculales</taxon>
        <taxon>Ranunculaceae</taxon>
        <taxon>Thalictroideae</taxon>
        <taxon>Thalictrum</taxon>
    </lineage>
</organism>
<dbReference type="UniPathway" id="UPA00378"/>
<evidence type="ECO:0000256" key="9">
    <source>
        <dbReference type="ARBA" id="ARBA00022692"/>
    </source>
</evidence>
<keyword evidence="7" id="KW-0328">Glycosyltransferase</keyword>
<accession>A0A7J6VGZ3</accession>
<evidence type="ECO:0000256" key="14">
    <source>
        <dbReference type="ARBA" id="ARBA00023136"/>
    </source>
</evidence>
<dbReference type="PANTHER" id="PTHR10571:SF0">
    <property type="entry name" value="UDP-N-ACETYLGLUCOSAMINE--DOLICHYL-PHOSPHATE N-ACETYLGLUCOSAMINEPHOSPHOTRANSFERASE"/>
    <property type="match status" value="1"/>
</dbReference>
<comment type="subcellular location">
    <subcellularLocation>
        <location evidence="2">Endoplasmic reticulum membrane</location>
        <topology evidence="2">Multi-pass membrane protein</topology>
    </subcellularLocation>
</comment>
<feature type="transmembrane region" description="Helical" evidence="19">
    <location>
        <begin position="90"/>
        <end position="107"/>
    </location>
</feature>
<protein>
    <recommendedName>
        <fullName evidence="6">UDP-N-acetylglucosamine--dolichyl-phosphate N-acetylglucosaminephosphotransferase</fullName>
        <ecNumber evidence="5">2.7.8.15</ecNumber>
    </recommendedName>
    <alternativeName>
        <fullName evidence="15">GlcNAc-1-P transferase</fullName>
    </alternativeName>
    <alternativeName>
        <fullName evidence="16">N-acetylglucosamine-1-phosphate transferase</fullName>
    </alternativeName>
</protein>
<comment type="catalytic activity">
    <reaction evidence="18">
        <text>a di-trans,poly-cis-dolichyl phosphate + UDP-N-acetyl-alpha-D-glucosamine = an N-acetyl-alpha-D-glucosaminyl-diphospho-di-trans,poly-cis-dolichol + UMP</text>
        <dbReference type="Rhea" id="RHEA:13289"/>
        <dbReference type="Rhea" id="RHEA-COMP:19498"/>
        <dbReference type="Rhea" id="RHEA-COMP:19507"/>
        <dbReference type="ChEBI" id="CHEBI:57683"/>
        <dbReference type="ChEBI" id="CHEBI:57705"/>
        <dbReference type="ChEBI" id="CHEBI:57865"/>
        <dbReference type="ChEBI" id="CHEBI:58427"/>
        <dbReference type="EC" id="2.7.8.15"/>
    </reaction>
    <physiologicalReaction direction="left-to-right" evidence="18">
        <dbReference type="Rhea" id="RHEA:13290"/>
    </physiologicalReaction>
</comment>
<evidence type="ECO:0000256" key="10">
    <source>
        <dbReference type="ARBA" id="ARBA00022723"/>
    </source>
</evidence>
<keyword evidence="13 19" id="KW-1133">Transmembrane helix</keyword>
<evidence type="ECO:0000313" key="20">
    <source>
        <dbReference type="EMBL" id="KAF5184001.1"/>
    </source>
</evidence>
<evidence type="ECO:0000256" key="19">
    <source>
        <dbReference type="SAM" id="Phobius"/>
    </source>
</evidence>
<keyword evidence="21" id="KW-1185">Reference proteome</keyword>
<comment type="pathway">
    <text evidence="3">Protein modification; protein glycosylation.</text>
</comment>
<dbReference type="GO" id="GO:0016757">
    <property type="term" value="F:glycosyltransferase activity"/>
    <property type="evidence" value="ECO:0007669"/>
    <property type="project" value="UniProtKB-KW"/>
</dbReference>
<dbReference type="Proteomes" id="UP000554482">
    <property type="component" value="Unassembled WGS sequence"/>
</dbReference>
<keyword evidence="10" id="KW-0479">Metal-binding</keyword>
<evidence type="ECO:0000256" key="18">
    <source>
        <dbReference type="ARBA" id="ARBA00045078"/>
    </source>
</evidence>
<dbReference type="InterPro" id="IPR000715">
    <property type="entry name" value="Glycosyl_transferase_4"/>
</dbReference>
<evidence type="ECO:0000256" key="13">
    <source>
        <dbReference type="ARBA" id="ARBA00022989"/>
    </source>
</evidence>
<evidence type="ECO:0000256" key="1">
    <source>
        <dbReference type="ARBA" id="ARBA00001946"/>
    </source>
</evidence>
<dbReference type="InterPro" id="IPR033895">
    <property type="entry name" value="GPT"/>
</dbReference>
<sequence>MSKLYIGFLALFCTNSIKYHTGVNGLKAGQVAVISFAVLIYNIIQIGSSTNPKYQLDHAFSIILVQPLLTTTLALISFNWYPASVFVGDTYTYFAGTTLLVVGILGNF</sequence>
<evidence type="ECO:0000256" key="17">
    <source>
        <dbReference type="ARBA" id="ARBA00044717"/>
    </source>
</evidence>
<evidence type="ECO:0000256" key="5">
    <source>
        <dbReference type="ARBA" id="ARBA00013225"/>
    </source>
</evidence>
<comment type="function">
    <text evidence="17">UDP-N-acetylglucosamine--dolichyl-phosphate N-acetylglucosaminephosphotransferase that operates in the biosynthetic pathway of dolichol-linked oligosaccharides, the glycan precursors employed in protein asparagine (N)-glycosylation. The assembly of dolichol-linked oligosaccharides begins on the cytosolic side of the endoplasmic reticulum membrane and finishes in its lumen. The sequential addition of sugars to dolichol pyrophosphate produces dolichol-linked oligosaccharides containing fourteen sugars, including two GlcNAcs, nine mannoses and three glucoses. Once assembled, the oligosaccharide is transferred from the lipid to nascent proteins by oligosaccharyltransferases. Catalyzes the initial step of dolichol-linked oligosaccharide biosynthesis, transfering GlcNAc-1-P from cytosolic UDP-GlcNAc onto the carrier lipid dolichyl phosphate (P-dolichol), yielding GlcNAc-P-P-dolichol embedded in the cytoplasmic leaflet of the endoplasmic reticulum membrane.</text>
</comment>
<keyword evidence="12" id="KW-0460">Magnesium</keyword>
<keyword evidence="14 19" id="KW-0472">Membrane</keyword>
<evidence type="ECO:0000256" key="15">
    <source>
        <dbReference type="ARBA" id="ARBA00029567"/>
    </source>
</evidence>
<evidence type="ECO:0000256" key="2">
    <source>
        <dbReference type="ARBA" id="ARBA00004477"/>
    </source>
</evidence>
<evidence type="ECO:0000256" key="8">
    <source>
        <dbReference type="ARBA" id="ARBA00022679"/>
    </source>
</evidence>
<keyword evidence="8 20" id="KW-0808">Transferase</keyword>
<dbReference type="PANTHER" id="PTHR10571">
    <property type="entry name" value="UDP-N-ACETYLGLUCOSAMINE--DOLICHYL-PHOSPHATE N-ACETYLGLUCOSAMINEPHOSPHOTRANSFERASE"/>
    <property type="match status" value="1"/>
</dbReference>
<dbReference type="EC" id="2.7.8.15" evidence="5"/>
<keyword evidence="11" id="KW-0256">Endoplasmic reticulum</keyword>
<gene>
    <name evidence="20" type="ORF">FRX31_026412</name>
</gene>
<keyword evidence="9 19" id="KW-0812">Transmembrane</keyword>
<evidence type="ECO:0000256" key="7">
    <source>
        <dbReference type="ARBA" id="ARBA00022676"/>
    </source>
</evidence>
<dbReference type="GO" id="GO:0003975">
    <property type="term" value="F:UDP-N-acetylglucosamine-dolichyl-phosphate N-acetylglucosaminephosphotransferase activity"/>
    <property type="evidence" value="ECO:0007669"/>
    <property type="project" value="UniProtKB-EC"/>
</dbReference>
<evidence type="ECO:0000256" key="16">
    <source>
        <dbReference type="ARBA" id="ARBA00033238"/>
    </source>
</evidence>
<dbReference type="AlphaFoldDB" id="A0A7J6VGZ3"/>
<dbReference type="GO" id="GO:0005789">
    <property type="term" value="C:endoplasmic reticulum membrane"/>
    <property type="evidence" value="ECO:0007669"/>
    <property type="project" value="UniProtKB-SubCell"/>
</dbReference>
<evidence type="ECO:0000256" key="11">
    <source>
        <dbReference type="ARBA" id="ARBA00022824"/>
    </source>
</evidence>
<evidence type="ECO:0000256" key="4">
    <source>
        <dbReference type="ARBA" id="ARBA00009317"/>
    </source>
</evidence>
<feature type="non-terminal residue" evidence="20">
    <location>
        <position position="1"/>
    </location>
</feature>
<name>A0A7J6VGZ3_THATH</name>
<comment type="similarity">
    <text evidence="4">Belongs to the glycosyltransferase 4 family.</text>
</comment>
<dbReference type="OrthoDB" id="10262326at2759"/>
<feature type="transmembrane region" description="Helical" evidence="19">
    <location>
        <begin position="56"/>
        <end position="78"/>
    </location>
</feature>
<comment type="cofactor">
    <cofactor evidence="1">
        <name>Mg(2+)</name>
        <dbReference type="ChEBI" id="CHEBI:18420"/>
    </cofactor>
</comment>
<feature type="transmembrane region" description="Helical" evidence="19">
    <location>
        <begin position="26"/>
        <end position="44"/>
    </location>
</feature>
<dbReference type="EMBL" id="JABWDY010032680">
    <property type="protein sequence ID" value="KAF5184001.1"/>
    <property type="molecule type" value="Genomic_DNA"/>
</dbReference>
<comment type="caution">
    <text evidence="20">The sequence shown here is derived from an EMBL/GenBank/DDBJ whole genome shotgun (WGS) entry which is preliminary data.</text>
</comment>
<dbReference type="Pfam" id="PF00953">
    <property type="entry name" value="Glycos_transf_4"/>
    <property type="match status" value="1"/>
</dbReference>
<evidence type="ECO:0000313" key="21">
    <source>
        <dbReference type="Proteomes" id="UP000554482"/>
    </source>
</evidence>
<evidence type="ECO:0000256" key="6">
    <source>
        <dbReference type="ARBA" id="ARBA00017659"/>
    </source>
</evidence>
<dbReference type="GO" id="GO:0006488">
    <property type="term" value="P:dolichol-linked oligosaccharide biosynthetic process"/>
    <property type="evidence" value="ECO:0007669"/>
    <property type="project" value="InterPro"/>
</dbReference>
<evidence type="ECO:0000256" key="12">
    <source>
        <dbReference type="ARBA" id="ARBA00022842"/>
    </source>
</evidence>
<dbReference type="GO" id="GO:0046872">
    <property type="term" value="F:metal ion binding"/>
    <property type="evidence" value="ECO:0007669"/>
    <property type="project" value="UniProtKB-KW"/>
</dbReference>
<evidence type="ECO:0000256" key="3">
    <source>
        <dbReference type="ARBA" id="ARBA00004922"/>
    </source>
</evidence>
<proteinExistence type="inferred from homology"/>